<dbReference type="Gene3D" id="3.30.750.24">
    <property type="entry name" value="STAS domain"/>
    <property type="match status" value="1"/>
</dbReference>
<evidence type="ECO:0000256" key="4">
    <source>
        <dbReference type="ARBA" id="ARBA00023136"/>
    </source>
</evidence>
<keyword evidence="6" id="KW-1185">Reference proteome</keyword>
<dbReference type="Proteomes" id="UP000035642">
    <property type="component" value="Unassembled WGS sequence"/>
</dbReference>
<dbReference type="InterPro" id="IPR036513">
    <property type="entry name" value="STAS_dom_sf"/>
</dbReference>
<evidence type="ECO:0000256" key="2">
    <source>
        <dbReference type="ARBA" id="ARBA00022692"/>
    </source>
</evidence>
<evidence type="ECO:0000313" key="6">
    <source>
        <dbReference type="Proteomes" id="UP000035642"/>
    </source>
</evidence>
<dbReference type="CDD" id="cd07042">
    <property type="entry name" value="STAS_SulP_like_sulfate_transporter"/>
    <property type="match status" value="1"/>
</dbReference>
<keyword evidence="2" id="KW-0812">Transmembrane</keyword>
<comment type="subcellular location">
    <subcellularLocation>
        <location evidence="1">Membrane</location>
        <topology evidence="1">Multi-pass membrane protein</topology>
    </subcellularLocation>
</comment>
<dbReference type="Pfam" id="PF01740">
    <property type="entry name" value="STAS"/>
    <property type="match status" value="1"/>
</dbReference>
<dbReference type="SUPFAM" id="SSF52091">
    <property type="entry name" value="SpoIIaa-like"/>
    <property type="match status" value="1"/>
</dbReference>
<evidence type="ECO:0000256" key="1">
    <source>
        <dbReference type="ARBA" id="ARBA00004141"/>
    </source>
</evidence>
<organism evidence="6 7">
    <name type="scientific">Angiostrongylus cantonensis</name>
    <name type="common">Rat lungworm</name>
    <dbReference type="NCBI Taxonomy" id="6313"/>
    <lineage>
        <taxon>Eukaryota</taxon>
        <taxon>Metazoa</taxon>
        <taxon>Ecdysozoa</taxon>
        <taxon>Nematoda</taxon>
        <taxon>Chromadorea</taxon>
        <taxon>Rhabditida</taxon>
        <taxon>Rhabditina</taxon>
        <taxon>Rhabditomorpha</taxon>
        <taxon>Strongyloidea</taxon>
        <taxon>Metastrongylidae</taxon>
        <taxon>Angiostrongylus</taxon>
    </lineage>
</organism>
<evidence type="ECO:0000256" key="3">
    <source>
        <dbReference type="ARBA" id="ARBA00022989"/>
    </source>
</evidence>
<dbReference type="PANTHER" id="PTHR11814">
    <property type="entry name" value="SULFATE TRANSPORTER"/>
    <property type="match status" value="1"/>
</dbReference>
<dbReference type="GO" id="GO:0016020">
    <property type="term" value="C:membrane"/>
    <property type="evidence" value="ECO:0007669"/>
    <property type="project" value="UniProtKB-SubCell"/>
</dbReference>
<dbReference type="InterPro" id="IPR002645">
    <property type="entry name" value="STAS_dom"/>
</dbReference>
<proteinExistence type="predicted"/>
<dbReference type="AlphaFoldDB" id="A0A158P946"/>
<protein>
    <submittedName>
        <fullName evidence="7">STAS domain-containing protein</fullName>
    </submittedName>
</protein>
<accession>A0A158P946</accession>
<reference evidence="6" key="1">
    <citation type="submission" date="2012-09" db="EMBL/GenBank/DDBJ databases">
        <authorList>
            <person name="Martin A.A."/>
        </authorList>
    </citation>
    <scope>NUCLEOTIDE SEQUENCE</scope>
</reference>
<evidence type="ECO:0000259" key="5">
    <source>
        <dbReference type="PROSITE" id="PS50801"/>
    </source>
</evidence>
<keyword evidence="4" id="KW-0472">Membrane</keyword>
<dbReference type="PROSITE" id="PS50801">
    <property type="entry name" value="STAS"/>
    <property type="match status" value="1"/>
</dbReference>
<dbReference type="WBParaSite" id="ACAC_0000780901-mRNA-1">
    <property type="protein sequence ID" value="ACAC_0000780901-mRNA-1"/>
    <property type="gene ID" value="ACAC_0000780901"/>
</dbReference>
<sequence length="281" mass="31640">MWQLLDGYQLDSLCHSLPEPALPHFELFPSLLVDALSISVVTLAIHVSLAKIFANKYQYEVDTNQCVLSSIIVVALLGMFRKYEQLKKLWSLSKIDFNVCVLRFDSPLLFTNVQRFRTVVEKLAGDWNGTKFCGNIEKKQLIIEDQNYKAEPTTVLPQDQKRFLIIDCSGFAYVDIMGVNTLKEVHEDLQSRNITVSFAAAKAPVRELFEASGFYKAVAKTNFYPTIYDAILSAQMEQSALSMEAALEENCSAQVATNAAVESKTCKERSHSVQDGEMMRL</sequence>
<name>A0A158P946_ANGCA</name>
<evidence type="ECO:0000313" key="7">
    <source>
        <dbReference type="WBParaSite" id="ACAC_0000780901-mRNA-1"/>
    </source>
</evidence>
<keyword evidence="3" id="KW-1133">Transmembrane helix</keyword>
<dbReference type="STRING" id="6313.A0A158P946"/>
<dbReference type="InterPro" id="IPR011547">
    <property type="entry name" value="SLC26A/SulP_dom"/>
</dbReference>
<feature type="domain" description="STAS" evidence="5">
    <location>
        <begin position="98"/>
        <end position="234"/>
    </location>
</feature>
<dbReference type="GO" id="GO:0055085">
    <property type="term" value="P:transmembrane transport"/>
    <property type="evidence" value="ECO:0007669"/>
    <property type="project" value="InterPro"/>
</dbReference>
<dbReference type="InterPro" id="IPR001902">
    <property type="entry name" value="SLC26A/SulP_fam"/>
</dbReference>
<reference evidence="7" key="2">
    <citation type="submission" date="2016-04" db="UniProtKB">
        <authorList>
            <consortium name="WormBaseParasite"/>
        </authorList>
    </citation>
    <scope>IDENTIFICATION</scope>
</reference>
<dbReference type="Pfam" id="PF00916">
    <property type="entry name" value="Sulfate_transp"/>
    <property type="match status" value="1"/>
</dbReference>